<dbReference type="Gene3D" id="1.25.40.10">
    <property type="entry name" value="Tetratricopeptide repeat domain"/>
    <property type="match status" value="1"/>
</dbReference>
<keyword evidence="3" id="KW-1185">Reference proteome</keyword>
<evidence type="ECO:0000313" key="3">
    <source>
        <dbReference type="Proteomes" id="UP000610746"/>
    </source>
</evidence>
<gene>
    <name evidence="2" type="ORF">HNQ03_003268</name>
</gene>
<organism evidence="2 3">
    <name type="scientific">Frigoriflavimonas asaccharolytica</name>
    <dbReference type="NCBI Taxonomy" id="2735899"/>
    <lineage>
        <taxon>Bacteria</taxon>
        <taxon>Pseudomonadati</taxon>
        <taxon>Bacteroidota</taxon>
        <taxon>Flavobacteriia</taxon>
        <taxon>Flavobacteriales</taxon>
        <taxon>Weeksellaceae</taxon>
        <taxon>Frigoriflavimonas</taxon>
    </lineage>
</organism>
<proteinExistence type="predicted"/>
<dbReference type="InterPro" id="IPR011990">
    <property type="entry name" value="TPR-like_helical_dom_sf"/>
</dbReference>
<sequence>MKNSKNFILFTLSFFLGILNFYGQSIISDKLSYEQIEKKIDSLQNEKDKALVLIDYYIEKSKKENNEESLFYAYRYASKYYQKLNNFKYADSALIIAKKSKSTQLLTAAYLNKGTIYMDEGFYQKALDNILFANKYSIELKDDYITNKTVYFIAQNKIYLGNYEDANKELKLCIDYFKNNLNDKSSLGENSQLFYIYSLISYLDTNTKIGKQNENKLLIEEIKVIA</sequence>
<name>A0A8J8GE39_9FLAO</name>
<dbReference type="AlphaFoldDB" id="A0A8J8GE39"/>
<dbReference type="SUPFAM" id="SSF48452">
    <property type="entry name" value="TPR-like"/>
    <property type="match status" value="1"/>
</dbReference>
<protein>
    <recommendedName>
        <fullName evidence="4">Tetratricopeptide repeat protein</fullName>
    </recommendedName>
</protein>
<feature type="coiled-coil region" evidence="1">
    <location>
        <begin position="26"/>
        <end position="53"/>
    </location>
</feature>
<keyword evidence="1" id="KW-0175">Coiled coil</keyword>
<dbReference type="EMBL" id="JABSNO010000056">
    <property type="protein sequence ID" value="NRS94162.1"/>
    <property type="molecule type" value="Genomic_DNA"/>
</dbReference>
<accession>A0A8J8GE39</accession>
<reference evidence="2" key="1">
    <citation type="submission" date="2020-05" db="EMBL/GenBank/DDBJ databases">
        <title>Genomic Encyclopedia of Type Strains, Phase IV (KMG-V): Genome sequencing to study the core and pangenomes of soil and plant-associated prokaryotes.</title>
        <authorList>
            <person name="Whitman W."/>
        </authorList>
    </citation>
    <scope>NUCLEOTIDE SEQUENCE</scope>
    <source>
        <strain evidence="2">16F</strain>
    </source>
</reference>
<dbReference type="Proteomes" id="UP000610746">
    <property type="component" value="Unassembled WGS sequence"/>
</dbReference>
<dbReference type="RefSeq" id="WP_173780679.1">
    <property type="nucleotide sequence ID" value="NZ_JABSNO010000056.1"/>
</dbReference>
<evidence type="ECO:0000256" key="1">
    <source>
        <dbReference type="SAM" id="Coils"/>
    </source>
</evidence>
<evidence type="ECO:0008006" key="4">
    <source>
        <dbReference type="Google" id="ProtNLM"/>
    </source>
</evidence>
<evidence type="ECO:0000313" key="2">
    <source>
        <dbReference type="EMBL" id="NRS94162.1"/>
    </source>
</evidence>
<comment type="caution">
    <text evidence="2">The sequence shown here is derived from an EMBL/GenBank/DDBJ whole genome shotgun (WGS) entry which is preliminary data.</text>
</comment>